<keyword evidence="4" id="KW-0547">Nucleotide-binding</keyword>
<dbReference type="PANTHER" id="PTHR43740">
    <property type="entry name" value="LEUCYL-TRNA SYNTHETASE"/>
    <property type="match status" value="1"/>
</dbReference>
<dbReference type="GO" id="GO:0005524">
    <property type="term" value="F:ATP binding"/>
    <property type="evidence" value="ECO:0007669"/>
    <property type="project" value="UniProtKB-KW"/>
</dbReference>
<evidence type="ECO:0000256" key="5">
    <source>
        <dbReference type="ARBA" id="ARBA00022840"/>
    </source>
</evidence>
<dbReference type="CDD" id="cd00812">
    <property type="entry name" value="LeuRS_core"/>
    <property type="match status" value="1"/>
</dbReference>
<sequence length="432" mass="51346">MENNNNNNKDKFYSLVMFPYPSGKGLHIGHYYNYALIDSYCRWKNYKGIETFQPFGYDAFGLPAENYAIKHNRDPREVTYENIDNFRSQMDRMNTNYEEKLITSDPSYYKWTQWIFTKLYEKGLAYKKFAPVNHCPSCETVIANSQVIDDHCERCSTKVEMKEMDQWFIKISDYKDRLIKNLDWLDFPESTKKQQRHWMEDMQDWCVSRQRKWGCPIPIDGEEDTLDTFVCSSFYWLRYLDSDNEEMLIDPGKYKQPDLYVGGPEHSCMHLIYSRFMNMFLYDIGVIPEEEPFKKLIHQGMITMDGHKMSKSKGNVVNPDDYDQDELRMYLMFIGHYFDGGDWDDSKIKGIRRSIGKFTRWFEASTDDGEDIDITEFVEKIDGFCESFKFNKVISSMMEFYNSNKNKTISKKCAEEISEIIRCFSPGFTYEI</sequence>
<evidence type="ECO:0000256" key="4">
    <source>
        <dbReference type="ARBA" id="ARBA00022741"/>
    </source>
</evidence>
<comment type="similarity">
    <text evidence="1">Belongs to the class-I aminoacyl-tRNA synthetase family.</text>
</comment>
<keyword evidence="5" id="KW-0067">ATP-binding</keyword>
<reference evidence="9" key="1">
    <citation type="submission" date="2021-06" db="EMBL/GenBank/DDBJ databases">
        <authorList>
            <person name="Gannon L."/>
            <person name="Redgwell R T."/>
            <person name="Michniewski S."/>
            <person name="Harrison D C."/>
            <person name="Millard A."/>
        </authorList>
    </citation>
    <scope>NUCLEOTIDE SEQUENCE</scope>
</reference>
<evidence type="ECO:0000256" key="7">
    <source>
        <dbReference type="ARBA" id="ARBA00023146"/>
    </source>
</evidence>
<dbReference type="Gene3D" id="1.10.730.10">
    <property type="entry name" value="Isoleucyl-tRNA Synthetase, Domain 1"/>
    <property type="match status" value="1"/>
</dbReference>
<keyword evidence="3 9" id="KW-0436">Ligase</keyword>
<evidence type="ECO:0000256" key="3">
    <source>
        <dbReference type="ARBA" id="ARBA00022598"/>
    </source>
</evidence>
<dbReference type="PANTHER" id="PTHR43740:SF2">
    <property type="entry name" value="LEUCINE--TRNA LIGASE, MITOCHONDRIAL"/>
    <property type="match status" value="1"/>
</dbReference>
<feature type="domain" description="Aminoacyl-tRNA synthetase class Ia" evidence="8">
    <location>
        <begin position="4"/>
        <end position="227"/>
    </location>
</feature>
<dbReference type="PROSITE" id="PS00178">
    <property type="entry name" value="AA_TRNA_LIGASE_I"/>
    <property type="match status" value="1"/>
</dbReference>
<evidence type="ECO:0000256" key="6">
    <source>
        <dbReference type="ARBA" id="ARBA00022917"/>
    </source>
</evidence>
<dbReference type="PRINTS" id="PR00985">
    <property type="entry name" value="TRNASYNTHLEU"/>
</dbReference>
<keyword evidence="6" id="KW-0648">Protein biosynthesis</keyword>
<accession>A0A8D9CAE9</accession>
<gene>
    <name evidence="9" type="primary">leuS</name>
    <name evidence="9" type="ORF">SLAVMIC_00679</name>
</gene>
<feature type="domain" description="Aminoacyl-tRNA synthetase class Ia" evidence="8">
    <location>
        <begin position="276"/>
        <end position="332"/>
    </location>
</feature>
<dbReference type="InterPro" id="IPR002302">
    <property type="entry name" value="Leu-tRNA-ligase"/>
</dbReference>
<name>A0A8D9CAE9_9VIRU</name>
<dbReference type="Pfam" id="PF00133">
    <property type="entry name" value="tRNA-synt_1"/>
    <property type="match status" value="2"/>
</dbReference>
<dbReference type="InterPro" id="IPR001412">
    <property type="entry name" value="aa-tRNA-synth_I_CS"/>
</dbReference>
<dbReference type="InterPro" id="IPR014729">
    <property type="entry name" value="Rossmann-like_a/b/a_fold"/>
</dbReference>
<dbReference type="SUPFAM" id="SSF52374">
    <property type="entry name" value="Nucleotidylyl transferase"/>
    <property type="match status" value="1"/>
</dbReference>
<dbReference type="EMBL" id="OU342829">
    <property type="protein sequence ID" value="CAG7581109.1"/>
    <property type="molecule type" value="Genomic_DNA"/>
</dbReference>
<evidence type="ECO:0000259" key="8">
    <source>
        <dbReference type="Pfam" id="PF00133"/>
    </source>
</evidence>
<dbReference type="InterPro" id="IPR002300">
    <property type="entry name" value="aa-tRNA-synth_Ia"/>
</dbReference>
<protein>
    <recommendedName>
        <fullName evidence="2">leucine--tRNA ligase</fullName>
        <ecNumber evidence="2">6.1.1.4</ecNumber>
    </recommendedName>
</protein>
<dbReference type="EC" id="6.1.1.4" evidence="2"/>
<evidence type="ECO:0000256" key="2">
    <source>
        <dbReference type="ARBA" id="ARBA00013164"/>
    </source>
</evidence>
<proteinExistence type="inferred from homology"/>
<evidence type="ECO:0000313" key="9">
    <source>
        <dbReference type="EMBL" id="CAG7581109.1"/>
    </source>
</evidence>
<dbReference type="GO" id="GO:0004823">
    <property type="term" value="F:leucine-tRNA ligase activity"/>
    <property type="evidence" value="ECO:0007669"/>
    <property type="project" value="UniProtKB-EC"/>
</dbReference>
<dbReference type="Gene3D" id="3.40.50.620">
    <property type="entry name" value="HUPs"/>
    <property type="match status" value="2"/>
</dbReference>
<evidence type="ECO:0000256" key="1">
    <source>
        <dbReference type="ARBA" id="ARBA00005594"/>
    </source>
</evidence>
<keyword evidence="7" id="KW-0030">Aminoacyl-tRNA synthetase</keyword>
<organism evidence="9">
    <name type="scientific">uncultured marine phage</name>
    <dbReference type="NCBI Taxonomy" id="707152"/>
    <lineage>
        <taxon>Viruses</taxon>
        <taxon>environmental samples</taxon>
    </lineage>
</organism>